<dbReference type="Pfam" id="PF05960">
    <property type="entry name" value="DUF885"/>
    <property type="match status" value="1"/>
</dbReference>
<name>A0A9X1KZW3_9BACT</name>
<keyword evidence="4" id="KW-1185">Reference proteome</keyword>
<evidence type="ECO:0000313" key="4">
    <source>
        <dbReference type="Proteomes" id="UP001139409"/>
    </source>
</evidence>
<evidence type="ECO:0000313" key="3">
    <source>
        <dbReference type="EMBL" id="MCA6077750.1"/>
    </source>
</evidence>
<gene>
    <name evidence="1" type="ORF">LDX50_11235</name>
    <name evidence="2" type="ORF">LDX50_17205</name>
    <name evidence="3" type="ORF">LDX50_22925</name>
</gene>
<protein>
    <submittedName>
        <fullName evidence="2">DUF885 domain-containing protein</fullName>
    </submittedName>
</protein>
<dbReference type="InterPro" id="IPR010281">
    <property type="entry name" value="DUF885"/>
</dbReference>
<dbReference type="Proteomes" id="UP001139409">
    <property type="component" value="Unassembled WGS sequence"/>
</dbReference>
<evidence type="ECO:0000313" key="1">
    <source>
        <dbReference type="EMBL" id="MCA6075445.1"/>
    </source>
</evidence>
<organism evidence="2 4">
    <name type="scientific">Fulvivirga sedimenti</name>
    <dbReference type="NCBI Taxonomy" id="2879465"/>
    <lineage>
        <taxon>Bacteria</taxon>
        <taxon>Pseudomonadati</taxon>
        <taxon>Bacteroidota</taxon>
        <taxon>Cytophagia</taxon>
        <taxon>Cytophagales</taxon>
        <taxon>Fulvivirgaceae</taxon>
        <taxon>Fulvivirga</taxon>
    </lineage>
</organism>
<evidence type="ECO:0000313" key="2">
    <source>
        <dbReference type="EMBL" id="MCA6076622.1"/>
    </source>
</evidence>
<sequence>MNLKRITPIFLIILLISACTQQEQDSVAVPEEIKNVPATYQELQAFFLEWREFLRPDEVNGIPDYSDEAMAQQYDELSDWKNRLDAIDTAGWPVAHQVDWFLVWAEMNGLEFAHRVKKPWKRDPSFYVWFFSYPTDVPEREASNAWGAVEYDYYPKPLSAEDADKISHQLRKAPALWEQARKNLTGNARDLWVLSERSFRDQSADLEQFSALMQSEHPDLAAAALEVRDASEDFADWIASQSSQKTGQSGVGKANYSWNLKKVHLLPYTWEEELTLIERELSRAHSSLRLEENRNRNLPGWEKIDSPEAYDKAVKEAIDDMMSFFEKEEILTIVPNMDPALRERAGTFVESDGLRGFFDEVIYRDPMTMRAHHYHWLDLARMRDEPHPSIIRSTPLQFNIFDGRAEGMATGAEEMFMHAGLYEGRPRGRELVWVMLAQRAARALGALHQHGLLTDFDGATQIASKYTPWGLLPADGGTIQVEEHFYLTQPAYGTSYVIGKIEIEKLLAEYARQREGQYSLREFFDEFNSKGVIPVSLIYWEMTGDRSMLDKALTESKLEDLE</sequence>
<proteinExistence type="predicted"/>
<comment type="caution">
    <text evidence="2">The sequence shown here is derived from an EMBL/GenBank/DDBJ whole genome shotgun (WGS) entry which is preliminary data.</text>
</comment>
<dbReference type="EMBL" id="JAIXNE010000003">
    <property type="protein sequence ID" value="MCA6076622.1"/>
    <property type="molecule type" value="Genomic_DNA"/>
</dbReference>
<accession>A0A9X1KZW3</accession>
<dbReference type="AlphaFoldDB" id="A0A9X1KZW3"/>
<dbReference type="EMBL" id="JAIXNE010000004">
    <property type="protein sequence ID" value="MCA6077750.1"/>
    <property type="molecule type" value="Genomic_DNA"/>
</dbReference>
<dbReference type="PROSITE" id="PS51257">
    <property type="entry name" value="PROKAR_LIPOPROTEIN"/>
    <property type="match status" value="1"/>
</dbReference>
<dbReference type="RefSeq" id="WP_225698546.1">
    <property type="nucleotide sequence ID" value="NZ_JAIXNE010000002.1"/>
</dbReference>
<dbReference type="EMBL" id="JAIXNE010000002">
    <property type="protein sequence ID" value="MCA6075445.1"/>
    <property type="molecule type" value="Genomic_DNA"/>
</dbReference>
<reference evidence="2" key="1">
    <citation type="submission" date="2021-09" db="EMBL/GenBank/DDBJ databases">
        <title>Fulvivirga sp. isolated from coastal sediment.</title>
        <authorList>
            <person name="Yu H."/>
        </authorList>
    </citation>
    <scope>NUCLEOTIDE SEQUENCE</scope>
    <source>
        <strain evidence="2">1062</strain>
    </source>
</reference>